<proteinExistence type="predicted"/>
<keyword evidence="1" id="KW-0812">Transmembrane</keyword>
<keyword evidence="1" id="KW-1133">Transmembrane helix</keyword>
<accession>A0A8S5PPX9</accession>
<feature type="transmembrane region" description="Helical" evidence="1">
    <location>
        <begin position="12"/>
        <end position="33"/>
    </location>
</feature>
<dbReference type="EMBL" id="BK015471">
    <property type="protein sequence ID" value="DAE08497.1"/>
    <property type="molecule type" value="Genomic_DNA"/>
</dbReference>
<protein>
    <submittedName>
        <fullName evidence="2">Uncharacterized protein</fullName>
    </submittedName>
</protein>
<keyword evidence="1" id="KW-0472">Membrane</keyword>
<name>A0A8S5PPX9_9CAUD</name>
<sequence>MSRANLQNSFNIARGLFGLLLLPCSICIIGFGIEHFLQSLYSAFKAVDVYRRSRLIRCDRVRRDGGIPSAVRLFEPDNGVVLVHQQNRAVRSEPERLCAVSSVHAGNLTRKALHRSYAVLWACRGISAVRVIAHRLRLIRIAKVSHARTSFCCLYHIVDRASQIVIVWSLFGQKIFCKKLKKLLTLRQYWRILST</sequence>
<evidence type="ECO:0000313" key="2">
    <source>
        <dbReference type="EMBL" id="DAE08497.1"/>
    </source>
</evidence>
<evidence type="ECO:0000256" key="1">
    <source>
        <dbReference type="SAM" id="Phobius"/>
    </source>
</evidence>
<reference evidence="2" key="1">
    <citation type="journal article" date="2021" name="Proc. Natl. Acad. Sci. U.S.A.">
        <title>A Catalog of Tens of Thousands of Viruses from Human Metagenomes Reveals Hidden Associations with Chronic Diseases.</title>
        <authorList>
            <person name="Tisza M.J."/>
            <person name="Buck C.B."/>
        </authorList>
    </citation>
    <scope>NUCLEOTIDE SEQUENCE</scope>
    <source>
        <strain evidence="2">CtD2Q91</strain>
    </source>
</reference>
<organism evidence="2">
    <name type="scientific">Siphoviridae sp. ctD2Q91</name>
    <dbReference type="NCBI Taxonomy" id="2825383"/>
    <lineage>
        <taxon>Viruses</taxon>
        <taxon>Duplodnaviria</taxon>
        <taxon>Heunggongvirae</taxon>
        <taxon>Uroviricota</taxon>
        <taxon>Caudoviricetes</taxon>
    </lineage>
</organism>